<gene>
    <name evidence="2" type="ORF">SAMEA3545359_00055</name>
</gene>
<feature type="region of interest" description="Disordered" evidence="1">
    <location>
        <begin position="119"/>
        <end position="145"/>
    </location>
</feature>
<evidence type="ECO:0008006" key="3">
    <source>
        <dbReference type="Google" id="ProtNLM"/>
    </source>
</evidence>
<organism evidence="2">
    <name type="scientific">uncultured Anaerotruncus sp</name>
    <dbReference type="NCBI Taxonomy" id="905011"/>
    <lineage>
        <taxon>Bacteria</taxon>
        <taxon>Bacillati</taxon>
        <taxon>Bacillota</taxon>
        <taxon>Clostridia</taxon>
        <taxon>Eubacteriales</taxon>
        <taxon>Oscillospiraceae</taxon>
        <taxon>Anaerotruncus</taxon>
        <taxon>environmental samples</taxon>
    </lineage>
</organism>
<reference evidence="2" key="1">
    <citation type="submission" date="2015-09" db="EMBL/GenBank/DDBJ databases">
        <authorList>
            <consortium name="Pathogen Informatics"/>
        </authorList>
    </citation>
    <scope>NUCLEOTIDE SEQUENCE</scope>
    <source>
        <strain evidence="2">2789STDY5834896</strain>
    </source>
</reference>
<protein>
    <recommendedName>
        <fullName evidence="3">DUF669 domain-containing protein</fullName>
    </recommendedName>
</protein>
<proteinExistence type="predicted"/>
<dbReference type="EMBL" id="FMHG01000001">
    <property type="protein sequence ID" value="SCJ34784.1"/>
    <property type="molecule type" value="Genomic_DNA"/>
</dbReference>
<dbReference type="AlphaFoldDB" id="A0A1C6FPQ0"/>
<accession>A0A1C6FPQ0</accession>
<name>A0A1C6FPQ0_9FIRM</name>
<sequence>MSIFDGYKREEYHHLTPGDYRVVITEVQEAVSRTSGNPMLIVSVKPNGSDITIKHYIVKNQWFNRNLTELKDSFKIAEGDNEILGWIGAMGAAKLIEDDNGYMKVRRFISPQRQADLPEWQGEAPQRQQVSDFSQVDLDDDDLPF</sequence>
<evidence type="ECO:0000256" key="1">
    <source>
        <dbReference type="SAM" id="MobiDB-lite"/>
    </source>
</evidence>
<evidence type="ECO:0000313" key="2">
    <source>
        <dbReference type="EMBL" id="SCJ34784.1"/>
    </source>
</evidence>